<feature type="chain" id="PRO_5045667804" description="Thioredoxin domain-containing protein" evidence="1">
    <location>
        <begin position="20"/>
        <end position="160"/>
    </location>
</feature>
<comment type="caution">
    <text evidence="3">The sequence shown here is derived from an EMBL/GenBank/DDBJ whole genome shotgun (WGS) entry which is preliminary data.</text>
</comment>
<reference evidence="4" key="1">
    <citation type="journal article" date="2019" name="Int. J. Syst. Evol. Microbiol.">
        <title>The Global Catalogue of Microorganisms (GCM) 10K type strain sequencing project: providing services to taxonomists for standard genome sequencing and annotation.</title>
        <authorList>
            <consortium name="The Broad Institute Genomics Platform"/>
            <consortium name="The Broad Institute Genome Sequencing Center for Infectious Disease"/>
            <person name="Wu L."/>
            <person name="Ma J."/>
        </authorList>
    </citation>
    <scope>NUCLEOTIDE SEQUENCE [LARGE SCALE GENOMIC DNA]</scope>
    <source>
        <strain evidence="4">JCM 31920</strain>
    </source>
</reference>
<proteinExistence type="predicted"/>
<protein>
    <recommendedName>
        <fullName evidence="2">Thioredoxin domain-containing protein</fullName>
    </recommendedName>
</protein>
<evidence type="ECO:0000259" key="2">
    <source>
        <dbReference type="PROSITE" id="PS51352"/>
    </source>
</evidence>
<accession>A0ABP8LLC1</accession>
<dbReference type="InterPro" id="IPR036249">
    <property type="entry name" value="Thioredoxin-like_sf"/>
</dbReference>
<dbReference type="Pfam" id="PF13098">
    <property type="entry name" value="Thioredoxin_2"/>
    <property type="match status" value="1"/>
</dbReference>
<dbReference type="PROSITE" id="PS51352">
    <property type="entry name" value="THIOREDOXIN_2"/>
    <property type="match status" value="1"/>
</dbReference>
<feature type="signal peptide" evidence="1">
    <location>
        <begin position="1"/>
        <end position="19"/>
    </location>
</feature>
<dbReference type="SUPFAM" id="SSF52833">
    <property type="entry name" value="Thioredoxin-like"/>
    <property type="match status" value="1"/>
</dbReference>
<organism evidence="3 4">
    <name type="scientific">Ravibacter arvi</name>
    <dbReference type="NCBI Taxonomy" id="2051041"/>
    <lineage>
        <taxon>Bacteria</taxon>
        <taxon>Pseudomonadati</taxon>
        <taxon>Bacteroidota</taxon>
        <taxon>Cytophagia</taxon>
        <taxon>Cytophagales</taxon>
        <taxon>Spirosomataceae</taxon>
        <taxon>Ravibacter</taxon>
    </lineage>
</organism>
<sequence>MLKYFFLLLFGTSVLPGFAQGALTQPLLPTINLTLTNGESFTQPQLKQGPVILVYFSPDCGHCKQFITDLLQREKLIKDRQVILATFVELNTLKSFEETMGLRKFPNMRVGTEGKGYALVRALDIRKFPFVALYDSSRRLVKSFEGEQPFNEIADAIRKL</sequence>
<dbReference type="EMBL" id="BAABEY010000001">
    <property type="protein sequence ID" value="GAA4431034.1"/>
    <property type="molecule type" value="Genomic_DNA"/>
</dbReference>
<evidence type="ECO:0000313" key="3">
    <source>
        <dbReference type="EMBL" id="GAA4431034.1"/>
    </source>
</evidence>
<dbReference type="RefSeq" id="WP_345026036.1">
    <property type="nucleotide sequence ID" value="NZ_BAABEY010000001.1"/>
</dbReference>
<dbReference type="InterPro" id="IPR013766">
    <property type="entry name" value="Thioredoxin_domain"/>
</dbReference>
<feature type="domain" description="Thioredoxin" evidence="2">
    <location>
        <begin position="22"/>
        <end position="160"/>
    </location>
</feature>
<evidence type="ECO:0000256" key="1">
    <source>
        <dbReference type="SAM" id="SignalP"/>
    </source>
</evidence>
<name>A0ABP8LLC1_9BACT</name>
<keyword evidence="1" id="KW-0732">Signal</keyword>
<dbReference type="InterPro" id="IPR012336">
    <property type="entry name" value="Thioredoxin-like_fold"/>
</dbReference>
<evidence type="ECO:0000313" key="4">
    <source>
        <dbReference type="Proteomes" id="UP001501508"/>
    </source>
</evidence>
<dbReference type="Proteomes" id="UP001501508">
    <property type="component" value="Unassembled WGS sequence"/>
</dbReference>
<dbReference type="Gene3D" id="3.40.30.10">
    <property type="entry name" value="Glutaredoxin"/>
    <property type="match status" value="1"/>
</dbReference>
<gene>
    <name evidence="3" type="ORF">GCM10023091_01100</name>
</gene>
<keyword evidence="4" id="KW-1185">Reference proteome</keyword>